<dbReference type="GO" id="GO:0006355">
    <property type="term" value="P:regulation of DNA-templated transcription"/>
    <property type="evidence" value="ECO:0007669"/>
    <property type="project" value="InterPro"/>
</dbReference>
<dbReference type="Pfam" id="PF13191">
    <property type="entry name" value="AAA_16"/>
    <property type="match status" value="1"/>
</dbReference>
<gene>
    <name evidence="4" type="ORF">BJ998_008026</name>
</gene>
<dbReference type="InterPro" id="IPR036388">
    <property type="entry name" value="WH-like_DNA-bd_sf"/>
</dbReference>
<dbReference type="GO" id="GO:0004016">
    <property type="term" value="F:adenylate cyclase activity"/>
    <property type="evidence" value="ECO:0007669"/>
    <property type="project" value="TreeGrafter"/>
</dbReference>
<dbReference type="EMBL" id="JACHIR010000002">
    <property type="protein sequence ID" value="MBB5896767.1"/>
    <property type="molecule type" value="Genomic_DNA"/>
</dbReference>
<dbReference type="SUPFAM" id="SSF52540">
    <property type="entry name" value="P-loop containing nucleoside triphosphate hydrolases"/>
    <property type="match status" value="1"/>
</dbReference>
<dbReference type="InterPro" id="IPR027417">
    <property type="entry name" value="P-loop_NTPase"/>
</dbReference>
<dbReference type="SMART" id="SM00382">
    <property type="entry name" value="AAA"/>
    <property type="match status" value="1"/>
</dbReference>
<evidence type="ECO:0000256" key="1">
    <source>
        <dbReference type="ARBA" id="ARBA00022741"/>
    </source>
</evidence>
<evidence type="ECO:0000313" key="5">
    <source>
        <dbReference type="Proteomes" id="UP000585638"/>
    </source>
</evidence>
<dbReference type="InterPro" id="IPR000792">
    <property type="entry name" value="Tscrpt_reg_LuxR_C"/>
</dbReference>
<keyword evidence="5" id="KW-1185">Reference proteome</keyword>
<organism evidence="4 5">
    <name type="scientific">Kutzneria kofuensis</name>
    <dbReference type="NCBI Taxonomy" id="103725"/>
    <lineage>
        <taxon>Bacteria</taxon>
        <taxon>Bacillati</taxon>
        <taxon>Actinomycetota</taxon>
        <taxon>Actinomycetes</taxon>
        <taxon>Pseudonocardiales</taxon>
        <taxon>Pseudonocardiaceae</taxon>
        <taxon>Kutzneria</taxon>
    </lineage>
</organism>
<feature type="domain" description="HTH luxR-type" evidence="3">
    <location>
        <begin position="857"/>
        <end position="922"/>
    </location>
</feature>
<proteinExistence type="predicted"/>
<dbReference type="PANTHER" id="PTHR16305">
    <property type="entry name" value="TESTICULAR SOLUBLE ADENYLYL CYCLASE"/>
    <property type="match status" value="1"/>
</dbReference>
<dbReference type="InterPro" id="IPR016032">
    <property type="entry name" value="Sig_transdc_resp-reg_C-effctor"/>
</dbReference>
<accession>A0A7W9NKL7</accession>
<evidence type="ECO:0000313" key="4">
    <source>
        <dbReference type="EMBL" id="MBB5896767.1"/>
    </source>
</evidence>
<dbReference type="SUPFAM" id="SSF48452">
    <property type="entry name" value="TPR-like"/>
    <property type="match status" value="1"/>
</dbReference>
<protein>
    <submittedName>
        <fullName evidence="4">DNA-binding NarL/FixJ family response regulator</fullName>
    </submittedName>
</protein>
<dbReference type="SUPFAM" id="SSF46894">
    <property type="entry name" value="C-terminal effector domain of the bipartite response regulators"/>
    <property type="match status" value="1"/>
</dbReference>
<dbReference type="GO" id="GO:0005737">
    <property type="term" value="C:cytoplasm"/>
    <property type="evidence" value="ECO:0007669"/>
    <property type="project" value="TreeGrafter"/>
</dbReference>
<dbReference type="Gene3D" id="1.10.10.10">
    <property type="entry name" value="Winged helix-like DNA-binding domain superfamily/Winged helix DNA-binding domain"/>
    <property type="match status" value="1"/>
</dbReference>
<dbReference type="Gene3D" id="1.25.40.10">
    <property type="entry name" value="Tetratricopeptide repeat domain"/>
    <property type="match status" value="2"/>
</dbReference>
<sequence>MLDALDHGQGRVVELVGDPGIGKTRLLADLTAEARRRGVAVLTGRCTEFEQDLSFQVVRHLAASPLIADRIARLPDEDAALLHAALGGTAETADPQRFSSYQTMRMLLTNCARDRMVLVLDDFHWADPASVELVDYLVRWPVHAPLLVVIAQRARQASTRLRGTLAHGIELGSVARIELAALTPDQSAELLGMRPEDPRLRDLHRDSFGNPLYLLALAHAKPGEATEFAVGMDGIPTQYAALLMTEMDSLNPVESMVATTAAVLGDRFDMDAVADVSGLTPARTGEAVGRLMHRDVLRAVEGSSHRTFRHPVLRALLYANMAPAWRLMAHRRAAEVLARRSAPAAELATHIERCPVDSDPGDLAILLRAADDAMQTAPADAAHWLRVAMSVHPPEGRLELQLRLAGAVGATGEVAECRTLLHEIIGMSPPAPPGVRFAAVQQCALLECFLGRDAEAESLLTRELAARPEPSAAHAAALMVGRGIVRLLAMRAPDTAEVERALELARADGDRLVEAGALALLGFQAAADGDLCAGGARLALCASVVDLLDDAELTAHPANLLVLGWAEILVGRLSEAERHLSRGVAVVRRSAQVFVLPTLLIGLSNAYQHMGRLADAQQAAADAKKIAYEVNGEQVQGLALALEALVATWTNGTAAGRSVALAESAFVRLKPGRSVWPGIAALTLARAARLGGEPQRCVDRLLAAGGGPTLAELAPLMRPEAFEMLVDSAIATGDPDAAAEWADLAVAAADELGLPPLRAHSLLAVAHLARAQRAPDMALSWYQEAADLLGTAGMAGLQAWALTQAAACAVELGRVPDAVRLLWSGKAIARRCGAQWIVEQAAQLEARVATAAASGDDHAVLEVLTGREREIAVLAGNGKRTREIADQLVLSPRTVDVHLSRIYRKLNVTSRAALARLIAQIG</sequence>
<name>A0A7W9NKL7_9PSEU</name>
<comment type="caution">
    <text evidence="4">The sequence shown here is derived from an EMBL/GenBank/DDBJ whole genome shotgun (WGS) entry which is preliminary data.</text>
</comment>
<dbReference type="InterPro" id="IPR041664">
    <property type="entry name" value="AAA_16"/>
</dbReference>
<dbReference type="CDD" id="cd06170">
    <property type="entry name" value="LuxR_C_like"/>
    <property type="match status" value="1"/>
</dbReference>
<keyword evidence="1" id="KW-0547">Nucleotide-binding</keyword>
<dbReference type="GO" id="GO:0005524">
    <property type="term" value="F:ATP binding"/>
    <property type="evidence" value="ECO:0007669"/>
    <property type="project" value="UniProtKB-KW"/>
</dbReference>
<dbReference type="SMART" id="SM00421">
    <property type="entry name" value="HTH_LUXR"/>
    <property type="match status" value="1"/>
</dbReference>
<keyword evidence="4" id="KW-0238">DNA-binding</keyword>
<dbReference type="InterPro" id="IPR003593">
    <property type="entry name" value="AAA+_ATPase"/>
</dbReference>
<reference evidence="4 5" key="1">
    <citation type="submission" date="2020-08" db="EMBL/GenBank/DDBJ databases">
        <title>Sequencing the genomes of 1000 actinobacteria strains.</title>
        <authorList>
            <person name="Klenk H.-P."/>
        </authorList>
    </citation>
    <scope>NUCLEOTIDE SEQUENCE [LARGE SCALE GENOMIC DNA]</scope>
    <source>
        <strain evidence="4 5">DSM 43851</strain>
    </source>
</reference>
<keyword evidence="2" id="KW-0067">ATP-binding</keyword>
<dbReference type="Pfam" id="PF00196">
    <property type="entry name" value="GerE"/>
    <property type="match status" value="1"/>
</dbReference>
<dbReference type="PRINTS" id="PR00038">
    <property type="entry name" value="HTHLUXR"/>
</dbReference>
<dbReference type="InterPro" id="IPR011990">
    <property type="entry name" value="TPR-like_helical_dom_sf"/>
</dbReference>
<evidence type="ECO:0000259" key="3">
    <source>
        <dbReference type="PROSITE" id="PS50043"/>
    </source>
</evidence>
<dbReference type="PANTHER" id="PTHR16305:SF35">
    <property type="entry name" value="TRANSCRIPTIONAL ACTIVATOR DOMAIN"/>
    <property type="match status" value="1"/>
</dbReference>
<dbReference type="AlphaFoldDB" id="A0A7W9NKL7"/>
<dbReference type="GO" id="GO:0003677">
    <property type="term" value="F:DNA binding"/>
    <property type="evidence" value="ECO:0007669"/>
    <property type="project" value="UniProtKB-KW"/>
</dbReference>
<dbReference type="Proteomes" id="UP000585638">
    <property type="component" value="Unassembled WGS sequence"/>
</dbReference>
<dbReference type="Gene3D" id="3.40.50.300">
    <property type="entry name" value="P-loop containing nucleotide triphosphate hydrolases"/>
    <property type="match status" value="1"/>
</dbReference>
<dbReference type="PROSITE" id="PS00622">
    <property type="entry name" value="HTH_LUXR_1"/>
    <property type="match status" value="1"/>
</dbReference>
<dbReference type="PROSITE" id="PS50043">
    <property type="entry name" value="HTH_LUXR_2"/>
    <property type="match status" value="1"/>
</dbReference>
<evidence type="ECO:0000256" key="2">
    <source>
        <dbReference type="ARBA" id="ARBA00022840"/>
    </source>
</evidence>